<dbReference type="InterPro" id="IPR040921">
    <property type="entry name" value="Peptidase_S66C"/>
</dbReference>
<dbReference type="GO" id="GO:0008236">
    <property type="term" value="F:serine-type peptidase activity"/>
    <property type="evidence" value="ECO:0007669"/>
    <property type="project" value="UniProtKB-KW"/>
</dbReference>
<keyword evidence="3" id="KW-0645">Protease</keyword>
<feature type="active site" description="Charge relay system" evidence="6">
    <location>
        <position position="260"/>
    </location>
</feature>
<evidence type="ECO:0000256" key="2">
    <source>
        <dbReference type="ARBA" id="ARBA00022645"/>
    </source>
</evidence>
<dbReference type="PIRSF" id="PIRSF028757">
    <property type="entry name" value="LD-carboxypeptidase"/>
    <property type="match status" value="1"/>
</dbReference>
<organism evidence="9 10">
    <name type="scientific">Acrocarpospora phusangensis</name>
    <dbReference type="NCBI Taxonomy" id="1070424"/>
    <lineage>
        <taxon>Bacteria</taxon>
        <taxon>Bacillati</taxon>
        <taxon>Actinomycetota</taxon>
        <taxon>Actinomycetes</taxon>
        <taxon>Streptosporangiales</taxon>
        <taxon>Streptosporangiaceae</taxon>
        <taxon>Acrocarpospora</taxon>
    </lineage>
</organism>
<dbReference type="Gene3D" id="3.40.50.10740">
    <property type="entry name" value="Class I glutamine amidotransferase-like"/>
    <property type="match status" value="1"/>
</dbReference>
<dbReference type="GO" id="GO:0006508">
    <property type="term" value="P:proteolysis"/>
    <property type="evidence" value="ECO:0007669"/>
    <property type="project" value="UniProtKB-KW"/>
</dbReference>
<keyword evidence="5" id="KW-0720">Serine protease</keyword>
<dbReference type="Proteomes" id="UP000640052">
    <property type="component" value="Unassembled WGS sequence"/>
</dbReference>
<evidence type="ECO:0000259" key="7">
    <source>
        <dbReference type="Pfam" id="PF02016"/>
    </source>
</evidence>
<feature type="active site" description="Charge relay system" evidence="6">
    <location>
        <position position="197"/>
    </location>
</feature>
<proteinExistence type="inferred from homology"/>
<dbReference type="Pfam" id="PF17676">
    <property type="entry name" value="Peptidase_S66C"/>
    <property type="match status" value="1"/>
</dbReference>
<dbReference type="PANTHER" id="PTHR30237">
    <property type="entry name" value="MURAMOYLTETRAPEPTIDE CARBOXYPEPTIDASE"/>
    <property type="match status" value="1"/>
</dbReference>
<evidence type="ECO:0000256" key="5">
    <source>
        <dbReference type="ARBA" id="ARBA00022825"/>
    </source>
</evidence>
<dbReference type="CDD" id="cd07025">
    <property type="entry name" value="Peptidase_S66"/>
    <property type="match status" value="1"/>
</dbReference>
<dbReference type="GO" id="GO:0004180">
    <property type="term" value="F:carboxypeptidase activity"/>
    <property type="evidence" value="ECO:0007669"/>
    <property type="project" value="UniProtKB-KW"/>
</dbReference>
<dbReference type="InterPro" id="IPR027478">
    <property type="entry name" value="LdcA_N"/>
</dbReference>
<dbReference type="EMBL" id="BOOA01000065">
    <property type="protein sequence ID" value="GIH27845.1"/>
    <property type="molecule type" value="Genomic_DNA"/>
</dbReference>
<dbReference type="Gene3D" id="3.50.30.60">
    <property type="entry name" value="LD-carboxypeptidase A C-terminal domain-like"/>
    <property type="match status" value="1"/>
</dbReference>
<keyword evidence="2 9" id="KW-0121">Carboxypeptidase</keyword>
<evidence type="ECO:0000259" key="8">
    <source>
        <dbReference type="Pfam" id="PF17676"/>
    </source>
</evidence>
<feature type="active site" description="Nucleophile" evidence="6">
    <location>
        <position position="98"/>
    </location>
</feature>
<dbReference type="AlphaFoldDB" id="A0A919UTX2"/>
<evidence type="ECO:0000256" key="6">
    <source>
        <dbReference type="PIRSR" id="PIRSR028757-1"/>
    </source>
</evidence>
<gene>
    <name evidence="9" type="ORF">Aph01nite_61550</name>
</gene>
<dbReference type="SUPFAM" id="SSF52317">
    <property type="entry name" value="Class I glutamine amidotransferase-like"/>
    <property type="match status" value="1"/>
</dbReference>
<evidence type="ECO:0000313" key="9">
    <source>
        <dbReference type="EMBL" id="GIH27845.1"/>
    </source>
</evidence>
<dbReference type="Pfam" id="PF02016">
    <property type="entry name" value="Peptidase_S66"/>
    <property type="match status" value="1"/>
</dbReference>
<dbReference type="PANTHER" id="PTHR30237:SF2">
    <property type="entry name" value="MUREIN TETRAPEPTIDE CARBOXYPEPTIDASE"/>
    <property type="match status" value="1"/>
</dbReference>
<accession>A0A919UTX2</accession>
<protein>
    <submittedName>
        <fullName evidence="9">Carboxypeptidase</fullName>
    </submittedName>
</protein>
<name>A0A919UTX2_9ACTN</name>
<reference evidence="9" key="1">
    <citation type="submission" date="2021-01" db="EMBL/GenBank/DDBJ databases">
        <title>Whole genome shotgun sequence of Acrocarpospora phusangensis NBRC 108782.</title>
        <authorList>
            <person name="Komaki H."/>
            <person name="Tamura T."/>
        </authorList>
    </citation>
    <scope>NUCLEOTIDE SEQUENCE</scope>
    <source>
        <strain evidence="9">NBRC 108782</strain>
    </source>
</reference>
<evidence type="ECO:0000256" key="4">
    <source>
        <dbReference type="ARBA" id="ARBA00022801"/>
    </source>
</evidence>
<dbReference type="InterPro" id="IPR029062">
    <property type="entry name" value="Class_I_gatase-like"/>
</dbReference>
<dbReference type="InterPro" id="IPR040449">
    <property type="entry name" value="Peptidase_S66_N"/>
</dbReference>
<dbReference type="InterPro" id="IPR027461">
    <property type="entry name" value="Carboxypeptidase_A_C_sf"/>
</dbReference>
<comment type="caution">
    <text evidence="9">The sequence shown here is derived from an EMBL/GenBank/DDBJ whole genome shotgun (WGS) entry which is preliminary data.</text>
</comment>
<keyword evidence="10" id="KW-1185">Reference proteome</keyword>
<sequence length="290" mass="30508">MAVVAPSGPVSPERLAYGCARLCAAGLDVVTGEHVLARHGLFAGTDQERAADLTAAWCDERVRAVLCARGGYGALRVLDHLDPEQFAAAAPKPLVGSSDATVLHRWLAEHTGAVGLYGPMVAGTALGTDRLGDRWAQQLIRTLMSPEETRHLHCPDATELVPGQAAGPVVGGNLNLLAALLGSPEAGSAAGCVVVLEDVNKEAHRLDRLFTQMLRSGWFDGAVAVVAGRWRNCGPDPDTILRERLGPLGIPILAGFDVGHGPRQLTVPLGVPAVLDTGRRSLRYSVPALR</sequence>
<feature type="domain" description="LD-carboxypeptidase N-terminal" evidence="7">
    <location>
        <begin position="2"/>
        <end position="118"/>
    </location>
</feature>
<evidence type="ECO:0000256" key="3">
    <source>
        <dbReference type="ARBA" id="ARBA00022670"/>
    </source>
</evidence>
<feature type="domain" description="LD-carboxypeptidase C-terminal" evidence="8">
    <location>
        <begin position="167"/>
        <end position="274"/>
    </location>
</feature>
<keyword evidence="4" id="KW-0378">Hydrolase</keyword>
<evidence type="ECO:0000313" key="10">
    <source>
        <dbReference type="Proteomes" id="UP000640052"/>
    </source>
</evidence>
<dbReference type="InterPro" id="IPR003507">
    <property type="entry name" value="S66_fam"/>
</dbReference>
<evidence type="ECO:0000256" key="1">
    <source>
        <dbReference type="ARBA" id="ARBA00010233"/>
    </source>
</evidence>
<dbReference type="SUPFAM" id="SSF141986">
    <property type="entry name" value="LD-carboxypeptidase A C-terminal domain-like"/>
    <property type="match status" value="1"/>
</dbReference>
<comment type="similarity">
    <text evidence="1">Belongs to the peptidase S66 family.</text>
</comment>